<dbReference type="InParanoid" id="A0A251SVV6"/>
<dbReference type="AlphaFoldDB" id="A0A251SVV6"/>
<dbReference type="Proteomes" id="UP000215914">
    <property type="component" value="Chromosome 13"/>
</dbReference>
<organism evidence="1 2">
    <name type="scientific">Helianthus annuus</name>
    <name type="common">Common sunflower</name>
    <dbReference type="NCBI Taxonomy" id="4232"/>
    <lineage>
        <taxon>Eukaryota</taxon>
        <taxon>Viridiplantae</taxon>
        <taxon>Streptophyta</taxon>
        <taxon>Embryophyta</taxon>
        <taxon>Tracheophyta</taxon>
        <taxon>Spermatophyta</taxon>
        <taxon>Magnoliopsida</taxon>
        <taxon>eudicotyledons</taxon>
        <taxon>Gunneridae</taxon>
        <taxon>Pentapetalae</taxon>
        <taxon>asterids</taxon>
        <taxon>campanulids</taxon>
        <taxon>Asterales</taxon>
        <taxon>Asteraceae</taxon>
        <taxon>Asteroideae</taxon>
        <taxon>Heliantheae alliance</taxon>
        <taxon>Heliantheae</taxon>
        <taxon>Helianthus</taxon>
    </lineage>
</organism>
<sequence>MLNLSFGSYFSVRVNDEELHTHPNSGNRRTLLCRFILVWIHVRQRNFPEGIR</sequence>
<protein>
    <submittedName>
        <fullName evidence="1">Uncharacterized protein</fullName>
    </submittedName>
</protein>
<reference evidence="2" key="1">
    <citation type="journal article" date="2017" name="Nature">
        <title>The sunflower genome provides insights into oil metabolism, flowering and Asterid evolution.</title>
        <authorList>
            <person name="Badouin H."/>
            <person name="Gouzy J."/>
            <person name="Grassa C.J."/>
            <person name="Murat F."/>
            <person name="Staton S.E."/>
            <person name="Cottret L."/>
            <person name="Lelandais-Briere C."/>
            <person name="Owens G.L."/>
            <person name="Carrere S."/>
            <person name="Mayjonade B."/>
            <person name="Legrand L."/>
            <person name="Gill N."/>
            <person name="Kane N.C."/>
            <person name="Bowers J.E."/>
            <person name="Hubner S."/>
            <person name="Bellec A."/>
            <person name="Berard A."/>
            <person name="Berges H."/>
            <person name="Blanchet N."/>
            <person name="Boniface M.C."/>
            <person name="Brunel D."/>
            <person name="Catrice O."/>
            <person name="Chaidir N."/>
            <person name="Claudel C."/>
            <person name="Donnadieu C."/>
            <person name="Faraut T."/>
            <person name="Fievet G."/>
            <person name="Helmstetter N."/>
            <person name="King M."/>
            <person name="Knapp S.J."/>
            <person name="Lai Z."/>
            <person name="Le Paslier M.C."/>
            <person name="Lippi Y."/>
            <person name="Lorenzon L."/>
            <person name="Mandel J.R."/>
            <person name="Marage G."/>
            <person name="Marchand G."/>
            <person name="Marquand E."/>
            <person name="Bret-Mestries E."/>
            <person name="Morien E."/>
            <person name="Nambeesan S."/>
            <person name="Nguyen T."/>
            <person name="Pegot-Espagnet P."/>
            <person name="Pouilly N."/>
            <person name="Raftis F."/>
            <person name="Sallet E."/>
            <person name="Schiex T."/>
            <person name="Thomas J."/>
            <person name="Vandecasteele C."/>
            <person name="Vares D."/>
            <person name="Vear F."/>
            <person name="Vautrin S."/>
            <person name="Crespi M."/>
            <person name="Mangin B."/>
            <person name="Burke J.M."/>
            <person name="Salse J."/>
            <person name="Munos S."/>
            <person name="Vincourt P."/>
            <person name="Rieseberg L.H."/>
            <person name="Langlade N.B."/>
        </authorList>
    </citation>
    <scope>NUCLEOTIDE SEQUENCE [LARGE SCALE GENOMIC DNA]</scope>
    <source>
        <strain evidence="2">cv. SF193</strain>
    </source>
</reference>
<name>A0A251SVV6_HELAN</name>
<dbReference type="EMBL" id="CM007902">
    <property type="protein sequence ID" value="OTG02995.1"/>
    <property type="molecule type" value="Genomic_DNA"/>
</dbReference>
<gene>
    <name evidence="1" type="ORF">HannXRQ_Chr13g0419201</name>
</gene>
<proteinExistence type="predicted"/>
<evidence type="ECO:0000313" key="1">
    <source>
        <dbReference type="EMBL" id="OTG02995.1"/>
    </source>
</evidence>
<evidence type="ECO:0000313" key="2">
    <source>
        <dbReference type="Proteomes" id="UP000215914"/>
    </source>
</evidence>
<accession>A0A251SVV6</accession>
<keyword evidence="2" id="KW-1185">Reference proteome</keyword>